<protein>
    <submittedName>
        <fullName evidence="1">Uncharacterized protein</fullName>
    </submittedName>
</protein>
<name>A0A3G3LYN3_9CAUD</name>
<accession>A0A3G3LYN3</accession>
<reference evidence="1 2" key="1">
    <citation type="submission" date="2018-10" db="EMBL/GenBank/DDBJ databases">
        <authorList>
            <person name="Zack K."/>
            <person name="Garlena R.A."/>
            <person name="Russell D.A."/>
            <person name="Pope W.H."/>
            <person name="Jacobs-Sera D."/>
            <person name="Hatfull G.F."/>
        </authorList>
    </citation>
    <scope>NUCLEOTIDE SEQUENCE [LARGE SCALE GENOMIC DNA]</scope>
</reference>
<dbReference type="KEGG" id="vg:77952955"/>
<dbReference type="Proteomes" id="UP000279277">
    <property type="component" value="Segment"/>
</dbReference>
<gene>
    <name evidence="1" type="primary">18</name>
    <name evidence="1" type="ORF">PBI_CANTARE_18</name>
</gene>
<evidence type="ECO:0000313" key="2">
    <source>
        <dbReference type="Proteomes" id="UP000279277"/>
    </source>
</evidence>
<keyword evidence="2" id="KW-1185">Reference proteome</keyword>
<evidence type="ECO:0000313" key="1">
    <source>
        <dbReference type="EMBL" id="AYQ99239.1"/>
    </source>
</evidence>
<proteinExistence type="predicted"/>
<organism evidence="1 2">
    <name type="scientific">Brevibacterium phage Cantare</name>
    <dbReference type="NCBI Taxonomy" id="2338395"/>
    <lineage>
        <taxon>Viruses</taxon>
        <taxon>Duplodnaviria</taxon>
        <taxon>Heunggongvirae</taxon>
        <taxon>Uroviricota</taxon>
        <taxon>Caudoviricetes</taxon>
        <taxon>Cantarevirus</taxon>
        <taxon>Cantarevirus cantare</taxon>
    </lineage>
</organism>
<dbReference type="EMBL" id="MK016493">
    <property type="protein sequence ID" value="AYQ99239.1"/>
    <property type="molecule type" value="Genomic_DNA"/>
</dbReference>
<sequence length="203" mass="22863">MARMMRGARDVRKGVLAFFGGNLRRYIELAELEWNDIVVRPNRMEAYEAVSFEHEDKCVISISIGQSSSFTTVDIDENGARVYRPDYDIQIYTWCLAGYDEDGNTIDTARVSALSQRDDIASVIRAMLLDNPALDQPEAFELIENTLIEEYSTGEATPNSSGRYIAGVVHNFTLRVDEALIHIPDGYVNEVSVDTDKLLEDQD</sequence>
<dbReference type="RefSeq" id="YP_010676593.1">
    <property type="nucleotide sequence ID" value="NC_071014.1"/>
</dbReference>
<dbReference type="GeneID" id="77952955"/>